<dbReference type="Pfam" id="PF16543">
    <property type="entry name" value="DFRP_C"/>
    <property type="match status" value="1"/>
</dbReference>
<dbReference type="Proteomes" id="UP000245942">
    <property type="component" value="Unassembled WGS sequence"/>
</dbReference>
<dbReference type="AlphaFoldDB" id="A0A316UBM6"/>
<feature type="zinc finger region" description="C3H1-type" evidence="4">
    <location>
        <begin position="170"/>
        <end position="208"/>
    </location>
</feature>
<sequence length="403" mass="44416">MPPKKAGGAGSKASVDKTFGMKNKKGGAAQKQVKIIQQQQSQAGMDREAQAKARKKEEERRLKEEAEKRRKIEGELFAIVQPKVPFGADPKMYVCAYWKAGRCEKGSKCKFAHSNEPGRKTDKKDIYTDMREGEEGEGGADDEKKKDTMDKWDLAKLDSVILSKHGNPKSTTDKVCKFFLQAVEDGKYGWFWECPNGGEKCMYKHRLPPGFVLKSQKKELDELAKASEISLEEFLETERHKLGTQLTPVTVESFAKWKQDRVDKKVAEEELAKKKKEAQAAANKANGLSGRDMFTLGTLVDDDEDDEDDGNAFDMSKYLKSGWEQARQEEEEEERQAWSGDEDEDENGGKSTTGTADGEEDGDANGNGSVAASSRRGSSVAGLEKDVGKLSVNGDGDGGGGKT</sequence>
<dbReference type="PANTHER" id="PTHR12681:SF0">
    <property type="entry name" value="ZINC FINGER CCCH DOMAIN-CONTAINING PROTEIN 15"/>
    <property type="match status" value="1"/>
</dbReference>
<evidence type="ECO:0000256" key="5">
    <source>
        <dbReference type="SAM" id="MobiDB-lite"/>
    </source>
</evidence>
<evidence type="ECO:0000313" key="8">
    <source>
        <dbReference type="Proteomes" id="UP000245942"/>
    </source>
</evidence>
<dbReference type="Gene3D" id="4.10.1000.10">
    <property type="entry name" value="Zinc finger, CCCH-type"/>
    <property type="match status" value="1"/>
</dbReference>
<name>A0A316UBM6_9BASI</name>
<evidence type="ECO:0000256" key="2">
    <source>
        <dbReference type="ARBA" id="ARBA00022771"/>
    </source>
</evidence>
<feature type="domain" description="C3H1-type" evidence="6">
    <location>
        <begin position="170"/>
        <end position="208"/>
    </location>
</feature>
<reference evidence="7 8" key="1">
    <citation type="journal article" date="2018" name="Mol. Biol. Evol.">
        <title>Broad Genomic Sampling Reveals a Smut Pathogenic Ancestry of the Fungal Clade Ustilaginomycotina.</title>
        <authorList>
            <person name="Kijpornyongpan T."/>
            <person name="Mondo S.J."/>
            <person name="Barry K."/>
            <person name="Sandor L."/>
            <person name="Lee J."/>
            <person name="Lipzen A."/>
            <person name="Pangilinan J."/>
            <person name="LaButti K."/>
            <person name="Hainaut M."/>
            <person name="Henrissat B."/>
            <person name="Grigoriev I.V."/>
            <person name="Spatafora J.W."/>
            <person name="Aime M.C."/>
        </authorList>
    </citation>
    <scope>NUCLEOTIDE SEQUENCE [LARGE SCALE GENOMIC DNA]</scope>
    <source>
        <strain evidence="7 8">MCA 4718</strain>
    </source>
</reference>
<keyword evidence="1 4" id="KW-0479">Metal-binding</keyword>
<keyword evidence="3 4" id="KW-0862">Zinc</keyword>
<dbReference type="EMBL" id="KZ819323">
    <property type="protein sequence ID" value="PWN22254.1"/>
    <property type="molecule type" value="Genomic_DNA"/>
</dbReference>
<dbReference type="SUPFAM" id="SSF90229">
    <property type="entry name" value="CCCH zinc finger"/>
    <property type="match status" value="1"/>
</dbReference>
<dbReference type="SMART" id="SM00356">
    <property type="entry name" value="ZnF_C3H1"/>
    <property type="match status" value="2"/>
</dbReference>
<dbReference type="PROSITE" id="PS50103">
    <property type="entry name" value="ZF_C3H1"/>
    <property type="match status" value="2"/>
</dbReference>
<feature type="domain" description="C3H1-type" evidence="6">
    <location>
        <begin position="89"/>
        <end position="116"/>
    </location>
</feature>
<dbReference type="Gene3D" id="6.20.400.10">
    <property type="match status" value="1"/>
</dbReference>
<dbReference type="GO" id="GO:0005829">
    <property type="term" value="C:cytosol"/>
    <property type="evidence" value="ECO:0007669"/>
    <property type="project" value="TreeGrafter"/>
</dbReference>
<evidence type="ECO:0000256" key="1">
    <source>
        <dbReference type="ARBA" id="ARBA00022723"/>
    </source>
</evidence>
<feature type="compositionally biased region" description="Low complexity" evidence="5">
    <location>
        <begin position="364"/>
        <end position="382"/>
    </location>
</feature>
<dbReference type="RefSeq" id="XP_025349414.1">
    <property type="nucleotide sequence ID" value="XM_025491920.1"/>
</dbReference>
<feature type="region of interest" description="Disordered" evidence="5">
    <location>
        <begin position="1"/>
        <end position="68"/>
    </location>
</feature>
<gene>
    <name evidence="7" type="ORF">BCV69DRAFT_281260</name>
</gene>
<dbReference type="STRING" id="1684307.A0A316UBM6"/>
<protein>
    <recommendedName>
        <fullName evidence="6">C3H1-type domain-containing protein</fullName>
    </recommendedName>
</protein>
<evidence type="ECO:0000259" key="6">
    <source>
        <dbReference type="PROSITE" id="PS50103"/>
    </source>
</evidence>
<dbReference type="OrthoDB" id="278280at2759"/>
<evidence type="ECO:0000256" key="3">
    <source>
        <dbReference type="ARBA" id="ARBA00022833"/>
    </source>
</evidence>
<dbReference type="InterPro" id="IPR036855">
    <property type="entry name" value="Znf_CCCH_sf"/>
</dbReference>
<proteinExistence type="predicted"/>
<organism evidence="7 8">
    <name type="scientific">Pseudomicrostroma glucosiphilum</name>
    <dbReference type="NCBI Taxonomy" id="1684307"/>
    <lineage>
        <taxon>Eukaryota</taxon>
        <taxon>Fungi</taxon>
        <taxon>Dikarya</taxon>
        <taxon>Basidiomycota</taxon>
        <taxon>Ustilaginomycotina</taxon>
        <taxon>Exobasidiomycetes</taxon>
        <taxon>Microstromatales</taxon>
        <taxon>Microstromatales incertae sedis</taxon>
        <taxon>Pseudomicrostroma</taxon>
    </lineage>
</organism>
<accession>A0A316UBM6</accession>
<dbReference type="GO" id="GO:0008270">
    <property type="term" value="F:zinc ion binding"/>
    <property type="evidence" value="ECO:0007669"/>
    <property type="project" value="UniProtKB-KW"/>
</dbReference>
<dbReference type="GO" id="GO:0002181">
    <property type="term" value="P:cytoplasmic translation"/>
    <property type="evidence" value="ECO:0007669"/>
    <property type="project" value="TreeGrafter"/>
</dbReference>
<feature type="compositionally biased region" description="Low complexity" evidence="5">
    <location>
        <begin position="30"/>
        <end position="42"/>
    </location>
</feature>
<dbReference type="InterPro" id="IPR032378">
    <property type="entry name" value="ZC3H15/TMA46_C"/>
</dbReference>
<evidence type="ECO:0000256" key="4">
    <source>
        <dbReference type="PROSITE-ProRule" id="PRU00723"/>
    </source>
</evidence>
<feature type="compositionally biased region" description="Basic and acidic residues" evidence="5">
    <location>
        <begin position="45"/>
        <end position="68"/>
    </location>
</feature>
<dbReference type="PANTHER" id="PTHR12681">
    <property type="entry name" value="ZINC FINGER-CONTAINING PROTEIN P48ZNF"/>
    <property type="match status" value="1"/>
</dbReference>
<feature type="zinc finger region" description="C3H1-type" evidence="4">
    <location>
        <begin position="89"/>
        <end position="116"/>
    </location>
</feature>
<keyword evidence="8" id="KW-1185">Reference proteome</keyword>
<dbReference type="GeneID" id="37013654"/>
<feature type="compositionally biased region" description="Acidic residues" evidence="5">
    <location>
        <begin position="300"/>
        <end position="311"/>
    </location>
</feature>
<evidence type="ECO:0000313" key="7">
    <source>
        <dbReference type="EMBL" id="PWN22254.1"/>
    </source>
</evidence>
<keyword evidence="2 4" id="KW-0863">Zinc-finger</keyword>
<feature type="compositionally biased region" description="Acidic residues" evidence="5">
    <location>
        <begin position="329"/>
        <end position="346"/>
    </location>
</feature>
<dbReference type="InterPro" id="IPR000571">
    <property type="entry name" value="Znf_CCCH"/>
</dbReference>
<feature type="region of interest" description="Disordered" evidence="5">
    <location>
        <begin position="299"/>
        <end position="403"/>
    </location>
</feature>
<dbReference type="GO" id="GO:0003729">
    <property type="term" value="F:mRNA binding"/>
    <property type="evidence" value="ECO:0007669"/>
    <property type="project" value="TreeGrafter"/>
</dbReference>